<dbReference type="EMBL" id="SNRX01000002">
    <property type="protein sequence ID" value="KAA6303211.1"/>
    <property type="molecule type" value="Genomic_DNA"/>
</dbReference>
<dbReference type="AlphaFoldDB" id="A0A5M8P5A3"/>
<evidence type="ECO:0000313" key="3">
    <source>
        <dbReference type="EMBL" id="KAA6303436.1"/>
    </source>
</evidence>
<evidence type="ECO:0008006" key="5">
    <source>
        <dbReference type="Google" id="ProtNLM"/>
    </source>
</evidence>
<dbReference type="EMBL" id="SNRX01000002">
    <property type="protein sequence ID" value="KAA6303436.1"/>
    <property type="molecule type" value="Genomic_DNA"/>
</dbReference>
<feature type="chain" id="PRO_5036147379" description="Lipoprotein" evidence="1">
    <location>
        <begin position="19"/>
        <end position="112"/>
    </location>
</feature>
<feature type="signal peptide" evidence="1">
    <location>
        <begin position="1"/>
        <end position="18"/>
    </location>
</feature>
<keyword evidence="1" id="KW-0732">Signal</keyword>
<dbReference type="Gene3D" id="2.130.10.10">
    <property type="entry name" value="YVTN repeat-like/Quinoprotein amine dehydrogenase"/>
    <property type="match status" value="1"/>
</dbReference>
<reference evidence="3 4" key="1">
    <citation type="submission" date="2019-03" db="EMBL/GenBank/DDBJ databases">
        <title>Single cell metagenomics reveals metabolic interactions within the superorganism composed of flagellate Streblomastix strix and complex community of Bacteroidetes bacteria on its surface.</title>
        <authorList>
            <person name="Treitli S.C."/>
            <person name="Kolisko M."/>
            <person name="Husnik F."/>
            <person name="Keeling P."/>
            <person name="Hampl V."/>
        </authorList>
    </citation>
    <scope>NUCLEOTIDE SEQUENCE [LARGE SCALE GENOMIC DNA]</scope>
    <source>
        <strain evidence="3">St1</strain>
    </source>
</reference>
<comment type="caution">
    <text evidence="3">The sequence shown here is derived from an EMBL/GenBank/DDBJ whole genome shotgun (WGS) entry which is preliminary data.</text>
</comment>
<organism evidence="3 4">
    <name type="scientific">Candidatus Ordinivivax streblomastigis</name>
    <dbReference type="NCBI Taxonomy" id="2540710"/>
    <lineage>
        <taxon>Bacteria</taxon>
        <taxon>Pseudomonadati</taxon>
        <taxon>Bacteroidota</taxon>
        <taxon>Bacteroidia</taxon>
        <taxon>Bacteroidales</taxon>
        <taxon>Candidatus Ordinivivax</taxon>
    </lineage>
</organism>
<dbReference type="Proteomes" id="UP000324575">
    <property type="component" value="Unassembled WGS sequence"/>
</dbReference>
<protein>
    <recommendedName>
        <fullName evidence="5">Lipoprotein</fullName>
    </recommendedName>
</protein>
<name>A0A5M8P5A3_9BACT</name>
<evidence type="ECO:0000313" key="4">
    <source>
        <dbReference type="Proteomes" id="UP000324575"/>
    </source>
</evidence>
<sequence length="112" mass="12830">MRKLIGLFFLLLCFTACRDEDEIFIPEVVQVSIPEYTSIQGFYLLNEGNMGSNKSTLDYYNYETGEYNRNIFAFANPTVVKELGDVGNDIKIYGTKLYAVINCSNKVEVRMQ</sequence>
<gene>
    <name evidence="2" type="ORF">EZS26_000371</name>
    <name evidence="3" type="ORF">EZS26_000596</name>
</gene>
<evidence type="ECO:0000313" key="2">
    <source>
        <dbReference type="EMBL" id="KAA6303211.1"/>
    </source>
</evidence>
<evidence type="ECO:0000256" key="1">
    <source>
        <dbReference type="SAM" id="SignalP"/>
    </source>
</evidence>
<accession>A0A5M8P5A3</accession>
<dbReference type="InterPro" id="IPR015943">
    <property type="entry name" value="WD40/YVTN_repeat-like_dom_sf"/>
</dbReference>
<proteinExistence type="predicted"/>